<dbReference type="AlphaFoldDB" id="A0A2P5VNX8"/>
<protein>
    <submittedName>
        <fullName evidence="1">Uncharacterized protein</fullName>
    </submittedName>
</protein>
<evidence type="ECO:0000313" key="2">
    <source>
        <dbReference type="Proteomes" id="UP000239757"/>
    </source>
</evidence>
<sequence>MMAARKGRRNTAHMVHLSSNDKGIERVWANAAAERSRETFCNAFEVVVQYGLIKKAPIIKMKIRIHPVHMKSKMLSLYFAIVDGSGVQVKAVAERAIGVVGMIMPLALASSLPDLRCPHQL</sequence>
<name>A0A2P5VNX8_GOSBA</name>
<organism evidence="1 2">
    <name type="scientific">Gossypium barbadense</name>
    <name type="common">Sea Island cotton</name>
    <name type="synonym">Hibiscus barbadensis</name>
    <dbReference type="NCBI Taxonomy" id="3634"/>
    <lineage>
        <taxon>Eukaryota</taxon>
        <taxon>Viridiplantae</taxon>
        <taxon>Streptophyta</taxon>
        <taxon>Embryophyta</taxon>
        <taxon>Tracheophyta</taxon>
        <taxon>Spermatophyta</taxon>
        <taxon>Magnoliopsida</taxon>
        <taxon>eudicotyledons</taxon>
        <taxon>Gunneridae</taxon>
        <taxon>Pentapetalae</taxon>
        <taxon>rosids</taxon>
        <taxon>malvids</taxon>
        <taxon>Malvales</taxon>
        <taxon>Malvaceae</taxon>
        <taxon>Malvoideae</taxon>
        <taxon>Gossypium</taxon>
    </lineage>
</organism>
<evidence type="ECO:0000313" key="1">
    <source>
        <dbReference type="EMBL" id="PPR80544.1"/>
    </source>
</evidence>
<reference evidence="1 2" key="1">
    <citation type="submission" date="2015-01" db="EMBL/GenBank/DDBJ databases">
        <title>Genome of allotetraploid Gossypium barbadense reveals genomic plasticity and fiber elongation in cotton evolution.</title>
        <authorList>
            <person name="Chen X."/>
            <person name="Liu X."/>
            <person name="Zhao B."/>
            <person name="Zheng H."/>
            <person name="Hu Y."/>
            <person name="Lu G."/>
            <person name="Yang C."/>
            <person name="Chen J."/>
            <person name="Shan C."/>
            <person name="Zhang L."/>
            <person name="Zhou Y."/>
            <person name="Wang L."/>
            <person name="Guo W."/>
            <person name="Bai Y."/>
            <person name="Ruan J."/>
            <person name="Shangguan X."/>
            <person name="Mao Y."/>
            <person name="Jiang J."/>
            <person name="Zhu Y."/>
            <person name="Lei J."/>
            <person name="Kang H."/>
            <person name="Chen S."/>
            <person name="He X."/>
            <person name="Wang R."/>
            <person name="Wang Y."/>
            <person name="Chen J."/>
            <person name="Wang L."/>
            <person name="Yu S."/>
            <person name="Wang B."/>
            <person name="Wei J."/>
            <person name="Song S."/>
            <person name="Lu X."/>
            <person name="Gao Z."/>
            <person name="Gu W."/>
            <person name="Deng X."/>
            <person name="Ma D."/>
            <person name="Wang S."/>
            <person name="Liang W."/>
            <person name="Fang L."/>
            <person name="Cai C."/>
            <person name="Zhu X."/>
            <person name="Zhou B."/>
            <person name="Zhang Y."/>
            <person name="Chen Z."/>
            <person name="Xu S."/>
            <person name="Zhu R."/>
            <person name="Wang S."/>
            <person name="Zhang T."/>
            <person name="Zhao G."/>
        </authorList>
    </citation>
    <scope>NUCLEOTIDE SEQUENCE [LARGE SCALE GENOMIC DNA]</scope>
    <source>
        <strain evidence="2">cv. Xinhai21</strain>
        <tissue evidence="1">Leaf</tissue>
    </source>
</reference>
<accession>A0A2P5VNX8</accession>
<dbReference type="OrthoDB" id="1018611at2759"/>
<proteinExistence type="predicted"/>
<gene>
    <name evidence="1" type="ORF">GOBAR_AA40167</name>
</gene>
<dbReference type="EMBL" id="KZ671796">
    <property type="protein sequence ID" value="PPR80544.1"/>
    <property type="molecule type" value="Genomic_DNA"/>
</dbReference>
<dbReference type="Proteomes" id="UP000239757">
    <property type="component" value="Unassembled WGS sequence"/>
</dbReference>